<name>A0A6G6W8X5_9ACTN</name>
<keyword evidence="2" id="KW-1185">Reference proteome</keyword>
<dbReference type="EMBL" id="CP049257">
    <property type="protein sequence ID" value="QIG41659.1"/>
    <property type="molecule type" value="Genomic_DNA"/>
</dbReference>
<protein>
    <submittedName>
        <fullName evidence="1">Uncharacterized protein</fullName>
    </submittedName>
</protein>
<evidence type="ECO:0000313" key="2">
    <source>
        <dbReference type="Proteomes" id="UP000502996"/>
    </source>
</evidence>
<dbReference type="AlphaFoldDB" id="A0A6G6W8X5"/>
<dbReference type="Proteomes" id="UP000502996">
    <property type="component" value="Chromosome"/>
</dbReference>
<reference evidence="1 2" key="1">
    <citation type="submission" date="2020-02" db="EMBL/GenBank/DDBJ databases">
        <title>Full genome sequence of Nocardioides sp. R-3366.</title>
        <authorList>
            <person name="Im W.-T."/>
        </authorList>
    </citation>
    <scope>NUCLEOTIDE SEQUENCE [LARGE SCALE GENOMIC DNA]</scope>
    <source>
        <strain evidence="1 2">R-3366</strain>
    </source>
</reference>
<dbReference type="RefSeq" id="WP_165228203.1">
    <property type="nucleotide sequence ID" value="NZ_CP049257.1"/>
</dbReference>
<organism evidence="1 2">
    <name type="scientific">Nocardioides anomalus</name>
    <dbReference type="NCBI Taxonomy" id="2712223"/>
    <lineage>
        <taxon>Bacteria</taxon>
        <taxon>Bacillati</taxon>
        <taxon>Actinomycetota</taxon>
        <taxon>Actinomycetes</taxon>
        <taxon>Propionibacteriales</taxon>
        <taxon>Nocardioidaceae</taxon>
        <taxon>Nocardioides</taxon>
    </lineage>
</organism>
<evidence type="ECO:0000313" key="1">
    <source>
        <dbReference type="EMBL" id="QIG41659.1"/>
    </source>
</evidence>
<accession>A0A6G6W8X5</accession>
<proteinExistence type="predicted"/>
<gene>
    <name evidence="1" type="ORF">G5V58_01720</name>
</gene>
<sequence length="218" mass="21366">MRTRPARIAAALLALTLGFLVVTNPLVGEAAGRITGKQIKNGTITGKDVKNGGLAGADLRDDSVTGADVAESSLGVVPRAGDANTLAGRAASAYGTAATAYTLPSVNSPTTDRTFTFTGLGAGTYLVSYSVDLLLGSGAVRCIVVPAAGAPGVFAPSYALSMGVYGTAVGSGLVSVAAGAVPRLRCTGDAFSVFGGTGGGSAVTFLRVDSVTPGPPVG</sequence>
<dbReference type="KEGG" id="nano:G5V58_01720"/>